<evidence type="ECO:0000256" key="1">
    <source>
        <dbReference type="SAM" id="MobiDB-lite"/>
    </source>
</evidence>
<proteinExistence type="predicted"/>
<reference evidence="2 3" key="1">
    <citation type="journal article" date="2006" name="Science">
        <title>Phytophthora genome sequences uncover evolutionary origins and mechanisms of pathogenesis.</title>
        <authorList>
            <person name="Tyler B.M."/>
            <person name="Tripathy S."/>
            <person name="Zhang X."/>
            <person name="Dehal P."/>
            <person name="Jiang R.H."/>
            <person name="Aerts A."/>
            <person name="Arredondo F.D."/>
            <person name="Baxter L."/>
            <person name="Bensasson D."/>
            <person name="Beynon J.L."/>
            <person name="Chapman J."/>
            <person name="Damasceno C.M."/>
            <person name="Dorrance A.E."/>
            <person name="Dou D."/>
            <person name="Dickerman A.W."/>
            <person name="Dubchak I.L."/>
            <person name="Garbelotto M."/>
            <person name="Gijzen M."/>
            <person name="Gordon S.G."/>
            <person name="Govers F."/>
            <person name="Grunwald N.J."/>
            <person name="Huang W."/>
            <person name="Ivors K.L."/>
            <person name="Jones R.W."/>
            <person name="Kamoun S."/>
            <person name="Krampis K."/>
            <person name="Lamour K.H."/>
            <person name="Lee M.K."/>
            <person name="McDonald W.H."/>
            <person name="Medina M."/>
            <person name="Meijer H.J."/>
            <person name="Nordberg E.K."/>
            <person name="Maclean D.J."/>
            <person name="Ospina-Giraldo M.D."/>
            <person name="Morris P.F."/>
            <person name="Phuntumart V."/>
            <person name="Putnam N.H."/>
            <person name="Rash S."/>
            <person name="Rose J.K."/>
            <person name="Sakihama Y."/>
            <person name="Salamov A.A."/>
            <person name="Savidor A."/>
            <person name="Scheuring C.F."/>
            <person name="Smith B.M."/>
            <person name="Sobral B.W."/>
            <person name="Terry A."/>
            <person name="Torto-Alalibo T.A."/>
            <person name="Win J."/>
            <person name="Xu Z."/>
            <person name="Zhang H."/>
            <person name="Grigoriev I.V."/>
            <person name="Rokhsar D.S."/>
            <person name="Boore J.L."/>
        </authorList>
    </citation>
    <scope>NUCLEOTIDE SEQUENCE [LARGE SCALE GENOMIC DNA]</scope>
    <source>
        <strain evidence="2 3">P6497</strain>
    </source>
</reference>
<organism evidence="2 3">
    <name type="scientific">Phytophthora sojae (strain P6497)</name>
    <name type="common">Soybean stem and root rot agent</name>
    <name type="synonym">Phytophthora megasperma f. sp. glycines</name>
    <dbReference type="NCBI Taxonomy" id="1094619"/>
    <lineage>
        <taxon>Eukaryota</taxon>
        <taxon>Sar</taxon>
        <taxon>Stramenopiles</taxon>
        <taxon>Oomycota</taxon>
        <taxon>Peronosporomycetes</taxon>
        <taxon>Peronosporales</taxon>
        <taxon>Peronosporaceae</taxon>
        <taxon>Phytophthora</taxon>
    </lineage>
</organism>
<evidence type="ECO:0000313" key="2">
    <source>
        <dbReference type="EMBL" id="EGZ16945.1"/>
    </source>
</evidence>
<feature type="compositionally biased region" description="Acidic residues" evidence="1">
    <location>
        <begin position="25"/>
        <end position="44"/>
    </location>
</feature>
<keyword evidence="3" id="KW-1185">Reference proteome</keyword>
<feature type="compositionally biased region" description="Polar residues" evidence="1">
    <location>
        <begin position="94"/>
        <end position="103"/>
    </location>
</feature>
<dbReference type="InParanoid" id="G4ZE24"/>
<dbReference type="Proteomes" id="UP000002640">
    <property type="component" value="Unassembled WGS sequence"/>
</dbReference>
<dbReference type="AlphaFoldDB" id="G4ZE24"/>
<dbReference type="GeneID" id="20639034"/>
<accession>G4ZE24</accession>
<feature type="region of interest" description="Disordered" evidence="1">
    <location>
        <begin position="23"/>
        <end position="108"/>
    </location>
</feature>
<dbReference type="KEGG" id="psoj:PHYSODRAFT_259056"/>
<evidence type="ECO:0000313" key="3">
    <source>
        <dbReference type="Proteomes" id="UP000002640"/>
    </source>
</evidence>
<name>G4ZE24_PHYSP</name>
<dbReference type="EMBL" id="JH159154">
    <property type="protein sequence ID" value="EGZ16945.1"/>
    <property type="molecule type" value="Genomic_DNA"/>
</dbReference>
<gene>
    <name evidence="2" type="ORF">PHYSODRAFT_259056</name>
</gene>
<sequence length="229" mass="25918">MPLVLHYHNQHYSVYVHSTPAQDIAAEEGASEEDVEMAGSDDGDLETRRPSATETTDPATEAQAAEKGDLPQETEAGRGWYEEMKTEEDAEPNAESQYGSQSPWDPEAWSGNLEEVEERLSGPTIYHTLKQEIDQILRVGGERTQELLHFLVAMVSQLSLHQQKRLLAADLSDPEQCKKYMVEFQIPEPVVRQWRQRLEEEKSGDTQPVTELRRFIYFPSGCTPANTQA</sequence>
<dbReference type="RefSeq" id="XP_009526003.1">
    <property type="nucleotide sequence ID" value="XM_009527708.1"/>
</dbReference>
<protein>
    <submittedName>
        <fullName evidence="2">Uncharacterized protein</fullName>
    </submittedName>
</protein>